<gene>
    <name evidence="5" type="ORF">SAMN04515668_2778</name>
</gene>
<reference evidence="6" key="1">
    <citation type="submission" date="2016-10" db="EMBL/GenBank/DDBJ databases">
        <authorList>
            <person name="Varghese N."/>
            <person name="Submissions S."/>
        </authorList>
    </citation>
    <scope>NUCLEOTIDE SEQUENCE [LARGE SCALE GENOMIC DNA]</scope>
    <source>
        <strain evidence="6">OR362-8,ATCC BAA-1266,JCM 13504</strain>
    </source>
</reference>
<keyword evidence="1" id="KW-0805">Transcription regulation</keyword>
<dbReference type="PROSITE" id="PS51118">
    <property type="entry name" value="HTH_HXLR"/>
    <property type="match status" value="1"/>
</dbReference>
<dbReference type="GO" id="GO:0003677">
    <property type="term" value="F:DNA binding"/>
    <property type="evidence" value="ECO:0007669"/>
    <property type="project" value="UniProtKB-KW"/>
</dbReference>
<dbReference type="Proteomes" id="UP000199029">
    <property type="component" value="Unassembled WGS sequence"/>
</dbReference>
<dbReference type="Pfam" id="PF01638">
    <property type="entry name" value="HxlR"/>
    <property type="match status" value="1"/>
</dbReference>
<evidence type="ECO:0000256" key="1">
    <source>
        <dbReference type="ARBA" id="ARBA00023015"/>
    </source>
</evidence>
<dbReference type="AlphaFoldDB" id="A0A1I5Z7B9"/>
<dbReference type="InterPro" id="IPR036390">
    <property type="entry name" value="WH_DNA-bd_sf"/>
</dbReference>
<keyword evidence="2 5" id="KW-0238">DNA-binding</keyword>
<dbReference type="InterPro" id="IPR036388">
    <property type="entry name" value="WH-like_DNA-bd_sf"/>
</dbReference>
<evidence type="ECO:0000313" key="6">
    <source>
        <dbReference type="Proteomes" id="UP000199029"/>
    </source>
</evidence>
<dbReference type="Gene3D" id="1.10.10.10">
    <property type="entry name" value="Winged helix-like DNA-binding domain superfamily/Winged helix DNA-binding domain"/>
    <property type="match status" value="1"/>
</dbReference>
<evidence type="ECO:0000256" key="2">
    <source>
        <dbReference type="ARBA" id="ARBA00023125"/>
    </source>
</evidence>
<keyword evidence="6" id="KW-1185">Reference proteome</keyword>
<evidence type="ECO:0000256" key="3">
    <source>
        <dbReference type="ARBA" id="ARBA00023163"/>
    </source>
</evidence>
<accession>A0A1I5Z7B9</accession>
<dbReference type="SUPFAM" id="SSF46785">
    <property type="entry name" value="Winged helix' DNA-binding domain"/>
    <property type="match status" value="1"/>
</dbReference>
<name>A0A1I5Z7B9_HYMAR</name>
<dbReference type="RefSeq" id="WP_092674197.1">
    <property type="nucleotide sequence ID" value="NZ_FOXS01000003.1"/>
</dbReference>
<evidence type="ECO:0000259" key="4">
    <source>
        <dbReference type="PROSITE" id="PS51118"/>
    </source>
</evidence>
<proteinExistence type="predicted"/>
<protein>
    <submittedName>
        <fullName evidence="5">DNA-binding transcriptional regulator, HxlR family</fullName>
    </submittedName>
</protein>
<sequence length="129" mass="14108">MKSTAITLTPGCPVRTTMEMLGGKWRLLILHQLAAGPLRFGALRRLVPDISEKVLVHELRHLADSGLVLRTNHGEVPPRVEYHLTDLGRLALPVLAAVGEFGQAYVAQARLPRGSEESSQALDQQASLR</sequence>
<dbReference type="PANTHER" id="PTHR33204:SF29">
    <property type="entry name" value="TRANSCRIPTIONAL REGULATOR"/>
    <property type="match status" value="1"/>
</dbReference>
<dbReference type="OrthoDB" id="8231503at2"/>
<dbReference type="PANTHER" id="PTHR33204">
    <property type="entry name" value="TRANSCRIPTIONAL REGULATOR, MARR FAMILY"/>
    <property type="match status" value="1"/>
</dbReference>
<dbReference type="EMBL" id="FOXS01000003">
    <property type="protein sequence ID" value="SFQ52350.1"/>
    <property type="molecule type" value="Genomic_DNA"/>
</dbReference>
<dbReference type="STRING" id="1227077.SAMN04515668_2778"/>
<feature type="domain" description="HTH hxlR-type" evidence="4">
    <location>
        <begin position="12"/>
        <end position="110"/>
    </location>
</feature>
<organism evidence="5 6">
    <name type="scientific">Hymenobacter arizonensis</name>
    <name type="common">Siccationidurans arizonensis</name>
    <dbReference type="NCBI Taxonomy" id="1227077"/>
    <lineage>
        <taxon>Bacteria</taxon>
        <taxon>Pseudomonadati</taxon>
        <taxon>Bacteroidota</taxon>
        <taxon>Cytophagia</taxon>
        <taxon>Cytophagales</taxon>
        <taxon>Hymenobacteraceae</taxon>
        <taxon>Hymenobacter</taxon>
    </lineage>
</organism>
<keyword evidence="3" id="KW-0804">Transcription</keyword>
<evidence type="ECO:0000313" key="5">
    <source>
        <dbReference type="EMBL" id="SFQ52350.1"/>
    </source>
</evidence>
<dbReference type="InterPro" id="IPR002577">
    <property type="entry name" value="HTH_HxlR"/>
</dbReference>